<organism evidence="1">
    <name type="scientific">Zea mays</name>
    <name type="common">Maize</name>
    <dbReference type="NCBI Taxonomy" id="4577"/>
    <lineage>
        <taxon>Eukaryota</taxon>
        <taxon>Viridiplantae</taxon>
        <taxon>Streptophyta</taxon>
        <taxon>Embryophyta</taxon>
        <taxon>Tracheophyta</taxon>
        <taxon>Spermatophyta</taxon>
        <taxon>Magnoliopsida</taxon>
        <taxon>Liliopsida</taxon>
        <taxon>Poales</taxon>
        <taxon>Poaceae</taxon>
        <taxon>PACMAD clade</taxon>
        <taxon>Panicoideae</taxon>
        <taxon>Andropogonodae</taxon>
        <taxon>Andropogoneae</taxon>
        <taxon>Tripsacinae</taxon>
        <taxon>Zea</taxon>
    </lineage>
</organism>
<sequence length="84" mass="9711">MTANFVLPLSKDMPHSKEPFDEVIFTELSRDEAQRTLDDMQRVLPRNVTPSYGNSGNQKHVMVPLLLFLKQCLVCFMSSWIRLV</sequence>
<evidence type="ECO:0000313" key="1">
    <source>
        <dbReference type="EMBL" id="ACF83624.1"/>
    </source>
</evidence>
<proteinExistence type="evidence at transcript level"/>
<dbReference type="EMBL" id="BT038619">
    <property type="protein sequence ID" value="ACF83624.1"/>
    <property type="molecule type" value="mRNA"/>
</dbReference>
<name>B4FND1_MAIZE</name>
<reference evidence="1" key="1">
    <citation type="journal article" date="2009" name="PLoS Genet.">
        <title>Sequencing, mapping, and analysis of 27,455 maize full-length cDNAs.</title>
        <authorList>
            <person name="Soderlund C."/>
            <person name="Descour A."/>
            <person name="Kudrna D."/>
            <person name="Bomhoff M."/>
            <person name="Boyd L."/>
            <person name="Currie J."/>
            <person name="Angelova A."/>
            <person name="Collura K."/>
            <person name="Wissotski M."/>
            <person name="Ashley E."/>
            <person name="Morrow D."/>
            <person name="Fernandes J."/>
            <person name="Walbot V."/>
            <person name="Yu Y."/>
        </authorList>
    </citation>
    <scope>NUCLEOTIDE SEQUENCE</scope>
    <source>
        <strain evidence="1">B73</strain>
    </source>
</reference>
<accession>B4FND1</accession>
<dbReference type="ExpressionAtlas" id="B4FND1">
    <property type="expression patterns" value="baseline"/>
</dbReference>
<dbReference type="AlphaFoldDB" id="B4FND1"/>
<protein>
    <submittedName>
        <fullName evidence="1">Uncharacterized protein</fullName>
    </submittedName>
</protein>